<evidence type="ECO:0000313" key="5">
    <source>
        <dbReference type="Ensembl" id="ENSXCOP00000020331.1"/>
    </source>
</evidence>
<keyword evidence="2" id="KW-0863">Zinc-finger</keyword>
<dbReference type="PROSITE" id="PS50188">
    <property type="entry name" value="B302_SPRY"/>
    <property type="match status" value="1"/>
</dbReference>
<evidence type="ECO:0000256" key="3">
    <source>
        <dbReference type="ARBA" id="ARBA00022833"/>
    </source>
</evidence>
<dbReference type="PANTHER" id="PTHR25465:SF14">
    <property type="entry name" value="E3 UBIQUITIN-PROTEIN LIGASE TRIM65"/>
    <property type="match status" value="1"/>
</dbReference>
<evidence type="ECO:0000256" key="2">
    <source>
        <dbReference type="ARBA" id="ARBA00022771"/>
    </source>
</evidence>
<accession>A0A3B5MGU0</accession>
<dbReference type="PANTHER" id="PTHR25465">
    <property type="entry name" value="B-BOX DOMAIN CONTAINING"/>
    <property type="match status" value="1"/>
</dbReference>
<dbReference type="AlphaFoldDB" id="A0A3B5MGU0"/>
<dbReference type="InterPro" id="IPR006574">
    <property type="entry name" value="PRY"/>
</dbReference>
<dbReference type="Pfam" id="PF13765">
    <property type="entry name" value="PRY"/>
    <property type="match status" value="1"/>
</dbReference>
<dbReference type="InterPro" id="IPR043136">
    <property type="entry name" value="B30.2/SPRY_sf"/>
</dbReference>
<proteinExistence type="predicted"/>
<evidence type="ECO:0000259" key="4">
    <source>
        <dbReference type="PROSITE" id="PS50188"/>
    </source>
</evidence>
<dbReference type="Ensembl" id="ENSXCOT00000020579.1">
    <property type="protein sequence ID" value="ENSXCOP00000020331.1"/>
    <property type="gene ID" value="ENSXCOG00000015240.1"/>
</dbReference>
<keyword evidence="3" id="KW-0862">Zinc</keyword>
<evidence type="ECO:0000313" key="6">
    <source>
        <dbReference type="Proteomes" id="UP000261380"/>
    </source>
</evidence>
<dbReference type="GO" id="GO:0008270">
    <property type="term" value="F:zinc ion binding"/>
    <property type="evidence" value="ECO:0007669"/>
    <property type="project" value="UniProtKB-KW"/>
</dbReference>
<evidence type="ECO:0000256" key="1">
    <source>
        <dbReference type="ARBA" id="ARBA00022723"/>
    </source>
</evidence>
<dbReference type="InterPro" id="IPR051051">
    <property type="entry name" value="E3_ubiq-ligase_TRIM/RNF"/>
</dbReference>
<dbReference type="Pfam" id="PF00622">
    <property type="entry name" value="SPRY"/>
    <property type="match status" value="1"/>
</dbReference>
<dbReference type="Proteomes" id="UP000261380">
    <property type="component" value="Unplaced"/>
</dbReference>
<feature type="domain" description="B30.2/SPRY" evidence="4">
    <location>
        <begin position="17"/>
        <end position="215"/>
    </location>
</feature>
<keyword evidence="6" id="KW-1185">Reference proteome</keyword>
<dbReference type="InterPro" id="IPR013320">
    <property type="entry name" value="ConA-like_dom_sf"/>
</dbReference>
<dbReference type="GO" id="GO:0005737">
    <property type="term" value="C:cytoplasm"/>
    <property type="evidence" value="ECO:0007669"/>
    <property type="project" value="UniProtKB-ARBA"/>
</dbReference>
<organism evidence="5 6">
    <name type="scientific">Xiphophorus couchianus</name>
    <name type="common">Monterrey platyfish</name>
    <dbReference type="NCBI Taxonomy" id="32473"/>
    <lineage>
        <taxon>Eukaryota</taxon>
        <taxon>Metazoa</taxon>
        <taxon>Chordata</taxon>
        <taxon>Craniata</taxon>
        <taxon>Vertebrata</taxon>
        <taxon>Euteleostomi</taxon>
        <taxon>Actinopterygii</taxon>
        <taxon>Neopterygii</taxon>
        <taxon>Teleostei</taxon>
        <taxon>Neoteleostei</taxon>
        <taxon>Acanthomorphata</taxon>
        <taxon>Ovalentaria</taxon>
        <taxon>Atherinomorphae</taxon>
        <taxon>Cyprinodontiformes</taxon>
        <taxon>Poeciliidae</taxon>
        <taxon>Poeciliinae</taxon>
        <taxon>Xiphophorus</taxon>
    </lineage>
</organism>
<dbReference type="GeneTree" id="ENSGT00940000154395"/>
<reference evidence="5" key="2">
    <citation type="submission" date="2025-09" db="UniProtKB">
        <authorList>
            <consortium name="Ensembl"/>
        </authorList>
    </citation>
    <scope>IDENTIFICATION</scope>
</reference>
<sequence>MKINIYLKNPQRLIMKTSTQQLKKNKTCFLSTDSCILTFDTNTASTSLFLHDGGKQVTWVRESQPYPKHPERFESVSQVLCHQGLTQRHYWEVEWRGRWVDVAVATRGINRRGGSHVSAFGKTDQSWCLLCCGDHYSAQHGNEGEEISVPVSCSRKVAVYLDWPGGTLSFYRVSSGSLKHLHTFYSNFSEPLYPGFGMEEDDCSEILSHSLMCAVDRLTIIMW</sequence>
<dbReference type="PRINTS" id="PR01407">
    <property type="entry name" value="BUTYPHLNCDUF"/>
</dbReference>
<dbReference type="Gene3D" id="2.60.120.920">
    <property type="match status" value="1"/>
</dbReference>
<dbReference type="CDD" id="cd16040">
    <property type="entry name" value="SPRY_PRY_SNTX"/>
    <property type="match status" value="1"/>
</dbReference>
<name>A0A3B5MGU0_9TELE</name>
<dbReference type="InterPro" id="IPR003879">
    <property type="entry name" value="Butyrophylin_SPRY"/>
</dbReference>
<keyword evidence="1" id="KW-0479">Metal-binding</keyword>
<protein>
    <recommendedName>
        <fullName evidence="4">B30.2/SPRY domain-containing protein</fullName>
    </recommendedName>
</protein>
<dbReference type="SMART" id="SM00449">
    <property type="entry name" value="SPRY"/>
    <property type="match status" value="1"/>
</dbReference>
<dbReference type="SMART" id="SM00589">
    <property type="entry name" value="PRY"/>
    <property type="match status" value="1"/>
</dbReference>
<reference evidence="5" key="1">
    <citation type="submission" date="2025-08" db="UniProtKB">
        <authorList>
            <consortium name="Ensembl"/>
        </authorList>
    </citation>
    <scope>IDENTIFICATION</scope>
</reference>
<dbReference type="InterPro" id="IPR003877">
    <property type="entry name" value="SPRY_dom"/>
</dbReference>
<dbReference type="InterPro" id="IPR001870">
    <property type="entry name" value="B30.2/SPRY"/>
</dbReference>
<dbReference type="SUPFAM" id="SSF49899">
    <property type="entry name" value="Concanavalin A-like lectins/glucanases"/>
    <property type="match status" value="1"/>
</dbReference>